<feature type="compositionally biased region" description="Low complexity" evidence="1">
    <location>
        <begin position="354"/>
        <end position="374"/>
    </location>
</feature>
<evidence type="ECO:0008006" key="4">
    <source>
        <dbReference type="Google" id="ProtNLM"/>
    </source>
</evidence>
<feature type="region of interest" description="Disordered" evidence="1">
    <location>
        <begin position="350"/>
        <end position="374"/>
    </location>
</feature>
<dbReference type="PANTHER" id="PTHR38436:SF1">
    <property type="entry name" value="ESTER CYCLASE"/>
    <property type="match status" value="1"/>
</dbReference>
<feature type="region of interest" description="Disordered" evidence="1">
    <location>
        <begin position="182"/>
        <end position="210"/>
    </location>
</feature>
<dbReference type="KEGG" id="llu:AKJ09_11214"/>
<sequence>MASGFLACGGAEEAKPPVTPAPTAAVAPPPPVETAKPEPPAPKPTLAELQQSGLANALAGLNGHDPKKFASVYADDAVISVAGLNEVNGREAIAQNMTEWFDVFSKAKLGFSRVWVKGDTMVLEWVINGTHHGELFGVKGTEQPIGHYGLSIVSFSPDGKVQRENRYGELGAVMTQVGSAKAKARPIPEVPPSPETIVGKREEREQREEEKNVDVAKAVLASLEGKKEADFVSLLADDIAHDGLFHLETTKGKDEAKKFWKSFTTAFPDAKFEVGRALAVGDYAIVESTLHATQKGALGQIAPTKKPVNVHLVDVFRIKDGKVSRAWTYQNSLEMQQQLGLFEVKTTNVPASQTTPAKSDTKSTSASAAGDKKK</sequence>
<evidence type="ECO:0000313" key="3">
    <source>
        <dbReference type="Proteomes" id="UP000064967"/>
    </source>
</evidence>
<dbReference type="GO" id="GO:0030638">
    <property type="term" value="P:polyketide metabolic process"/>
    <property type="evidence" value="ECO:0007669"/>
    <property type="project" value="InterPro"/>
</dbReference>
<dbReference type="STRING" id="1391654.AKJ09_11214"/>
<proteinExistence type="predicted"/>
<name>A0A0K1QFJ7_9BACT</name>
<reference evidence="2 3" key="1">
    <citation type="submission" date="2015-08" db="EMBL/GenBank/DDBJ databases">
        <authorList>
            <person name="Babu N.S."/>
            <person name="Beckwith C.J."/>
            <person name="Beseler K.G."/>
            <person name="Brison A."/>
            <person name="Carone J.V."/>
            <person name="Caskin T.P."/>
            <person name="Diamond M."/>
            <person name="Durham M.E."/>
            <person name="Foxe J.M."/>
            <person name="Go M."/>
            <person name="Henderson B.A."/>
            <person name="Jones I.B."/>
            <person name="McGettigan J.A."/>
            <person name="Micheletti S.J."/>
            <person name="Nasrallah M.E."/>
            <person name="Ortiz D."/>
            <person name="Piller C.R."/>
            <person name="Privatt S.R."/>
            <person name="Schneider S.L."/>
            <person name="Sharp S."/>
            <person name="Smith T.C."/>
            <person name="Stanton J.D."/>
            <person name="Ullery H.E."/>
            <person name="Wilson R.J."/>
            <person name="Serrano M.G."/>
            <person name="Buck G."/>
            <person name="Lee V."/>
            <person name="Wang Y."/>
            <person name="Carvalho R."/>
            <person name="Voegtly L."/>
            <person name="Shi R."/>
            <person name="Duckworth R."/>
            <person name="Johnson A."/>
            <person name="Loviza R."/>
            <person name="Walstead R."/>
            <person name="Shah Z."/>
            <person name="Kiflezghi M."/>
            <person name="Wade K."/>
            <person name="Ball S.L."/>
            <person name="Bradley K.W."/>
            <person name="Asai D.J."/>
            <person name="Bowman C.A."/>
            <person name="Russell D.A."/>
            <person name="Pope W.H."/>
            <person name="Jacobs-Sera D."/>
            <person name="Hendrix R.W."/>
            <person name="Hatfull G.F."/>
        </authorList>
    </citation>
    <scope>NUCLEOTIDE SEQUENCE [LARGE SCALE GENOMIC DNA]</scope>
    <source>
        <strain evidence="2 3">DSM 27648</strain>
    </source>
</reference>
<dbReference type="EMBL" id="CP012333">
    <property type="protein sequence ID" value="AKV04551.1"/>
    <property type="molecule type" value="Genomic_DNA"/>
</dbReference>
<dbReference type="AlphaFoldDB" id="A0A0K1QFJ7"/>
<dbReference type="InterPro" id="IPR032710">
    <property type="entry name" value="NTF2-like_dom_sf"/>
</dbReference>
<feature type="compositionally biased region" description="Basic and acidic residues" evidence="1">
    <location>
        <begin position="198"/>
        <end position="210"/>
    </location>
</feature>
<dbReference type="SUPFAM" id="SSF54427">
    <property type="entry name" value="NTF2-like"/>
    <property type="match status" value="2"/>
</dbReference>
<protein>
    <recommendedName>
        <fullName evidence="4">SnoaL-like domain-containing protein</fullName>
    </recommendedName>
</protein>
<evidence type="ECO:0000256" key="1">
    <source>
        <dbReference type="SAM" id="MobiDB-lite"/>
    </source>
</evidence>
<dbReference type="InterPro" id="IPR009959">
    <property type="entry name" value="Cyclase_SnoaL-like"/>
</dbReference>
<organism evidence="2 3">
    <name type="scientific">Labilithrix luteola</name>
    <dbReference type="NCBI Taxonomy" id="1391654"/>
    <lineage>
        <taxon>Bacteria</taxon>
        <taxon>Pseudomonadati</taxon>
        <taxon>Myxococcota</taxon>
        <taxon>Polyangia</taxon>
        <taxon>Polyangiales</taxon>
        <taxon>Labilitrichaceae</taxon>
        <taxon>Labilithrix</taxon>
    </lineage>
</organism>
<keyword evidence="3" id="KW-1185">Reference proteome</keyword>
<feature type="region of interest" description="Disordered" evidence="1">
    <location>
        <begin position="1"/>
        <end position="46"/>
    </location>
</feature>
<dbReference type="Pfam" id="PF07366">
    <property type="entry name" value="SnoaL"/>
    <property type="match status" value="2"/>
</dbReference>
<evidence type="ECO:0000313" key="2">
    <source>
        <dbReference type="EMBL" id="AKV04551.1"/>
    </source>
</evidence>
<feature type="compositionally biased region" description="Pro residues" evidence="1">
    <location>
        <begin position="27"/>
        <end position="43"/>
    </location>
</feature>
<dbReference type="PANTHER" id="PTHR38436">
    <property type="entry name" value="POLYKETIDE CYCLASE SNOAL-LIKE DOMAIN"/>
    <property type="match status" value="1"/>
</dbReference>
<dbReference type="Proteomes" id="UP000064967">
    <property type="component" value="Chromosome"/>
</dbReference>
<accession>A0A0K1QFJ7</accession>
<gene>
    <name evidence="2" type="ORF">AKJ09_11214</name>
</gene>
<dbReference type="Gene3D" id="3.10.450.50">
    <property type="match status" value="2"/>
</dbReference>